<dbReference type="EMBL" id="GEBQ01002331">
    <property type="protein sequence ID" value="JAT37646.1"/>
    <property type="molecule type" value="Transcribed_RNA"/>
</dbReference>
<dbReference type="EMBL" id="GEBQ01024705">
    <property type="protein sequence ID" value="JAT15272.1"/>
    <property type="molecule type" value="Transcribed_RNA"/>
</dbReference>
<protein>
    <recommendedName>
        <fullName evidence="1">CHK kinase-like domain-containing protein</fullName>
    </recommendedName>
</protein>
<organism evidence="3">
    <name type="scientific">Graphocephala atropunctata</name>
    <dbReference type="NCBI Taxonomy" id="36148"/>
    <lineage>
        <taxon>Eukaryota</taxon>
        <taxon>Metazoa</taxon>
        <taxon>Ecdysozoa</taxon>
        <taxon>Arthropoda</taxon>
        <taxon>Hexapoda</taxon>
        <taxon>Insecta</taxon>
        <taxon>Pterygota</taxon>
        <taxon>Neoptera</taxon>
        <taxon>Paraneoptera</taxon>
        <taxon>Hemiptera</taxon>
        <taxon>Auchenorrhyncha</taxon>
        <taxon>Membracoidea</taxon>
        <taxon>Cicadellidae</taxon>
        <taxon>Cicadellinae</taxon>
        <taxon>Cicadellini</taxon>
        <taxon>Graphocephala</taxon>
    </lineage>
</organism>
<accession>A0A1B6MNW4</accession>
<evidence type="ECO:0000259" key="1">
    <source>
        <dbReference type="SMART" id="SM00587"/>
    </source>
</evidence>
<proteinExistence type="predicted"/>
<feature type="domain" description="CHK kinase-like" evidence="1">
    <location>
        <begin position="123"/>
        <end position="317"/>
    </location>
</feature>
<evidence type="ECO:0000313" key="2">
    <source>
        <dbReference type="EMBL" id="JAT15272.1"/>
    </source>
</evidence>
<sequence>MMGEPATEWLTIDFLTQCLQREEDFQNIEVTDFTTSRALPLGEQYLSCPLRVKVHYKIRDSGQSHSISLIIKSELKTNHTQEYVASFECTESTFYTAFIPKANALIKSTFAPRSFYSPNPSIVVLEDLKDKGFVMGDKVKRLDFEHCRSYISAITTLHAVSFAVHREDPALIESFKKEKVFSNDMPASATFKMMSTAALRCLAEYTETSETFKKHSKVIRKILPNFWDMVVEAVKSVGELKTLNHADSWTNNFMFRYNEDGSIAEIKLLDFQMVRYASPVIDLVYFIWSSVSDDVRRHRLDELYHLYVDQLNTNLKRAGCKENVSYELVKKEVEKLSPLALNLVTGMAPFTSENSVQELEPFFVNGSEEMTYKTYKAYFSKEKFRNGFLPKVLEQMEAAGVFDYFEKTYK</sequence>
<dbReference type="PANTHER" id="PTHR11012">
    <property type="entry name" value="PROTEIN KINASE-LIKE DOMAIN-CONTAINING"/>
    <property type="match status" value="1"/>
</dbReference>
<reference evidence="3" key="1">
    <citation type="submission" date="2015-11" db="EMBL/GenBank/DDBJ databases">
        <title>De novo transcriptome assembly of four potential Pierce s Disease insect vectors from Arizona vineyards.</title>
        <authorList>
            <person name="Tassone E.E."/>
        </authorList>
    </citation>
    <scope>NUCLEOTIDE SEQUENCE</scope>
</reference>
<gene>
    <name evidence="3" type="ORF">g.17520</name>
    <name evidence="2" type="ORF">g.17521</name>
</gene>
<dbReference type="InterPro" id="IPR011009">
    <property type="entry name" value="Kinase-like_dom_sf"/>
</dbReference>
<dbReference type="PANTHER" id="PTHR11012:SF56">
    <property type="entry name" value="CHK KINASE-LIKE DOMAIN-CONTAINING PROTEIN-RELATED"/>
    <property type="match status" value="1"/>
</dbReference>
<dbReference type="InterPro" id="IPR015897">
    <property type="entry name" value="CHK_kinase-like"/>
</dbReference>
<dbReference type="Gene3D" id="3.90.1200.10">
    <property type="match status" value="1"/>
</dbReference>
<name>A0A1B6MNW4_9HEMI</name>
<dbReference type="AlphaFoldDB" id="A0A1B6MNW4"/>
<dbReference type="InterPro" id="IPR004119">
    <property type="entry name" value="EcKL"/>
</dbReference>
<dbReference type="SMART" id="SM00587">
    <property type="entry name" value="CHK"/>
    <property type="match status" value="1"/>
</dbReference>
<dbReference type="SUPFAM" id="SSF56112">
    <property type="entry name" value="Protein kinase-like (PK-like)"/>
    <property type="match status" value="1"/>
</dbReference>
<evidence type="ECO:0000313" key="3">
    <source>
        <dbReference type="EMBL" id="JAT37646.1"/>
    </source>
</evidence>
<dbReference type="Pfam" id="PF02958">
    <property type="entry name" value="EcKL"/>
    <property type="match status" value="1"/>
</dbReference>